<dbReference type="InterPro" id="IPR012340">
    <property type="entry name" value="NA-bd_OB-fold"/>
</dbReference>
<feature type="region of interest" description="Disordered" evidence="4">
    <location>
        <begin position="1"/>
        <end position="56"/>
    </location>
</feature>
<dbReference type="PANTHER" id="PTHR23270:SF10">
    <property type="entry name" value="PROTEIN RRP5 HOMOLOG"/>
    <property type="match status" value="1"/>
</dbReference>
<evidence type="ECO:0000259" key="5">
    <source>
        <dbReference type="PROSITE" id="PS50126"/>
    </source>
</evidence>
<dbReference type="SMART" id="SM00316">
    <property type="entry name" value="S1"/>
    <property type="match status" value="5"/>
</dbReference>
<dbReference type="GO" id="GO:0003723">
    <property type="term" value="F:RNA binding"/>
    <property type="evidence" value="ECO:0007669"/>
    <property type="project" value="TreeGrafter"/>
</dbReference>
<feature type="compositionally biased region" description="Basic residues" evidence="4">
    <location>
        <begin position="34"/>
        <end position="46"/>
    </location>
</feature>
<feature type="compositionally biased region" description="Basic and acidic residues" evidence="4">
    <location>
        <begin position="970"/>
        <end position="979"/>
    </location>
</feature>
<dbReference type="EMBL" id="OU895878">
    <property type="protein sequence ID" value="CAG9806098.1"/>
    <property type="molecule type" value="Genomic_DNA"/>
</dbReference>
<reference evidence="6" key="1">
    <citation type="submission" date="2022-01" db="EMBL/GenBank/DDBJ databases">
        <authorList>
            <person name="King R."/>
        </authorList>
    </citation>
    <scope>NUCLEOTIDE SEQUENCE</scope>
</reference>
<dbReference type="Proteomes" id="UP001153620">
    <property type="component" value="Chromosome 2"/>
</dbReference>
<feature type="domain" description="S1 motif" evidence="5">
    <location>
        <begin position="174"/>
        <end position="268"/>
    </location>
</feature>
<evidence type="ECO:0000256" key="3">
    <source>
        <dbReference type="ARBA" id="ARBA00023242"/>
    </source>
</evidence>
<organism evidence="6 7">
    <name type="scientific">Chironomus riparius</name>
    <dbReference type="NCBI Taxonomy" id="315576"/>
    <lineage>
        <taxon>Eukaryota</taxon>
        <taxon>Metazoa</taxon>
        <taxon>Ecdysozoa</taxon>
        <taxon>Arthropoda</taxon>
        <taxon>Hexapoda</taxon>
        <taxon>Insecta</taxon>
        <taxon>Pterygota</taxon>
        <taxon>Neoptera</taxon>
        <taxon>Endopterygota</taxon>
        <taxon>Diptera</taxon>
        <taxon>Nematocera</taxon>
        <taxon>Chironomoidea</taxon>
        <taxon>Chironomidae</taxon>
        <taxon>Chironominae</taxon>
        <taxon>Chironomus</taxon>
    </lineage>
</organism>
<dbReference type="PROSITE" id="PS50126">
    <property type="entry name" value="S1"/>
    <property type="match status" value="2"/>
</dbReference>
<evidence type="ECO:0000313" key="7">
    <source>
        <dbReference type="Proteomes" id="UP001153620"/>
    </source>
</evidence>
<dbReference type="GO" id="GO:0032040">
    <property type="term" value="C:small-subunit processome"/>
    <property type="evidence" value="ECO:0007669"/>
    <property type="project" value="TreeGrafter"/>
</dbReference>
<dbReference type="InterPro" id="IPR048059">
    <property type="entry name" value="Rrp5_S1_rpt_hs1_sc1"/>
</dbReference>
<feature type="domain" description="S1 motif" evidence="5">
    <location>
        <begin position="427"/>
        <end position="490"/>
    </location>
</feature>
<dbReference type="InterPro" id="IPR045209">
    <property type="entry name" value="Rrp5"/>
</dbReference>
<feature type="region of interest" description="Disordered" evidence="4">
    <location>
        <begin position="965"/>
        <end position="1008"/>
    </location>
</feature>
<comment type="subcellular location">
    <subcellularLocation>
        <location evidence="1">Nucleus</location>
    </subcellularLocation>
</comment>
<name>A0A9N9WUR3_9DIPT</name>
<dbReference type="GO" id="GO:0006364">
    <property type="term" value="P:rRNA processing"/>
    <property type="evidence" value="ECO:0007669"/>
    <property type="project" value="InterPro"/>
</dbReference>
<evidence type="ECO:0000256" key="2">
    <source>
        <dbReference type="ARBA" id="ARBA00022737"/>
    </source>
</evidence>
<dbReference type="SUPFAM" id="SSF50249">
    <property type="entry name" value="Nucleic acid-binding proteins"/>
    <property type="match status" value="3"/>
</dbReference>
<dbReference type="PANTHER" id="PTHR23270">
    <property type="entry name" value="PROGRAMMED CELL DEATH PROTEIN 11 PRE-RRNA PROCESSING PROTEIN RRP5"/>
    <property type="match status" value="1"/>
</dbReference>
<evidence type="ECO:0000256" key="4">
    <source>
        <dbReference type="SAM" id="MobiDB-lite"/>
    </source>
</evidence>
<reference evidence="6" key="2">
    <citation type="submission" date="2022-10" db="EMBL/GenBank/DDBJ databases">
        <authorList>
            <consortium name="ENA_rothamsted_submissions"/>
            <consortium name="culmorum"/>
            <person name="King R."/>
        </authorList>
    </citation>
    <scope>NUCLEOTIDE SEQUENCE</scope>
</reference>
<evidence type="ECO:0000313" key="6">
    <source>
        <dbReference type="EMBL" id="CAG9806098.1"/>
    </source>
</evidence>
<dbReference type="Gene3D" id="2.40.50.140">
    <property type="entry name" value="Nucleic acid-binding proteins"/>
    <property type="match status" value="2"/>
</dbReference>
<dbReference type="CDD" id="cd05693">
    <property type="entry name" value="S1_Rrp5_repeat_hs1_sc1"/>
    <property type="match status" value="1"/>
</dbReference>
<keyword evidence="3" id="KW-0539">Nucleus</keyword>
<gene>
    <name evidence="6" type="ORF">CHIRRI_LOCUS8963</name>
</gene>
<sequence length="1092" mass="123228">MEINFDRGGTLPKKKSNLFKTATFGSRNEEKEKKQKTKRDQKKKSSKKDENGDGTTEIRSANMLTLNTLVPDMILMGIVKSIYADRLLLSLPGRLFCRVPITHISKSYSEFLQSTLEGEDLLDKPKSLSEMFHVGQMVYTKVLDKCHGDKQDILCSLLPEDINSEISSNMLDKGNVILCAIEEVEDHGYFLETGIKGIRGFLPKKNIKSEPKVGEQLFCKVQKVSESVVTFAAFKKGEQIKVETADVPNMKTLLPSTIVNFNVVSSLKNGFEGLLFDGSVTAYANELYVPSKLSTDPKLIGREVKARVLYRMPLSNQLYVTLNVDDTTNDKITFGTVIENAKVIKQTNTGVLFKLNSDHCAFLPRKTIVKNYKNNFDIDTAMLKFSPNSMHTVRIMDYNQFEHCYLCTNNEKLLNEKYYGTYDLNIGQIVQAKIVEKLNDGLRVSIGNVKGFLKGILYHKTAKSNEIGSNIRVRVVEIEHNEKFVQVTNLQGFLRDGCKILDSKKNAKVGETYAGVVLNDKDKHYSVLFFNHIMGMVLKNEENQVDIISAGGLKQGSVKMFKIAKVKGDKILLSLAKKLNTQNLGKIYECKVTSVLPTSGLQVFIDDLKAYGKVPTPLLSEFSHLNDQVLAAIKENSKLEVVSLGNNQYSRRDVKYFTNNAANDFNDVKPNDVLRCYVKASNEKIIELECPLKNFNDTIRLNRDAFDNPDDLVLNIGDVVYVNVIAKNESHSNSLYVTPSLPKVWRSNKESLDMLSNYLDDISLLISNAKELEKPFAKYSIGQRISGTVKNLIGNNVLIELEENVYAQGTAENVHIHKVGSKINEAVIVWIDPIQQMLFVTTFEKCKDEISIDQEVDDKRVCEKKHKAIIVYSNEYLSVCTIRKQGQPLIYVPTKHHYNDFSTSNCRALGNATSKLIIKKLSNGKLLGVFAQDDKVFQKLEKIKNKLEQKAPIKRKLTSSVSESIGEENETIKHPKVVLDDSEDETDKNITKNDENVGENSKEDFHSTLKKQAKHTIRKIGNKIKKKTAQMTKPGKKFLNKDSLLDDDLVNLISYKKIKEGQTSTVIEKKHDKVMIKSTIGKKKKPKRLVKK</sequence>
<keyword evidence="2" id="KW-0677">Repeat</keyword>
<dbReference type="InterPro" id="IPR003029">
    <property type="entry name" value="S1_domain"/>
</dbReference>
<feature type="compositionally biased region" description="Basic and acidic residues" evidence="4">
    <location>
        <begin position="987"/>
        <end position="1007"/>
    </location>
</feature>
<dbReference type="AlphaFoldDB" id="A0A9N9WUR3"/>
<protein>
    <recommendedName>
        <fullName evidence="5">S1 motif domain-containing protein</fullName>
    </recommendedName>
</protein>
<accession>A0A9N9WUR3</accession>
<proteinExistence type="predicted"/>
<keyword evidence="7" id="KW-1185">Reference proteome</keyword>
<evidence type="ECO:0000256" key="1">
    <source>
        <dbReference type="ARBA" id="ARBA00004123"/>
    </source>
</evidence>
<dbReference type="OrthoDB" id="412781at2759"/>